<evidence type="ECO:0000256" key="2">
    <source>
        <dbReference type="SAM" id="SignalP"/>
    </source>
</evidence>
<feature type="chain" id="PRO_5041220213" description="BZIP domain-containing protein" evidence="2">
    <location>
        <begin position="21"/>
        <end position="176"/>
    </location>
</feature>
<dbReference type="AlphaFoldDB" id="A0AA36H8Z9"/>
<name>A0AA36H8Z9_CYLNA</name>
<feature type="signal peptide" evidence="2">
    <location>
        <begin position="1"/>
        <end position="20"/>
    </location>
</feature>
<organism evidence="3 4">
    <name type="scientific">Cylicocyclus nassatus</name>
    <name type="common">Nematode worm</name>
    <dbReference type="NCBI Taxonomy" id="53992"/>
    <lineage>
        <taxon>Eukaryota</taxon>
        <taxon>Metazoa</taxon>
        <taxon>Ecdysozoa</taxon>
        <taxon>Nematoda</taxon>
        <taxon>Chromadorea</taxon>
        <taxon>Rhabditida</taxon>
        <taxon>Rhabditina</taxon>
        <taxon>Rhabditomorpha</taxon>
        <taxon>Strongyloidea</taxon>
        <taxon>Strongylidae</taxon>
        <taxon>Cylicocyclus</taxon>
    </lineage>
</organism>
<reference evidence="3" key="1">
    <citation type="submission" date="2023-07" db="EMBL/GenBank/DDBJ databases">
        <authorList>
            <consortium name="CYATHOMIX"/>
        </authorList>
    </citation>
    <scope>NUCLEOTIDE SEQUENCE</scope>
    <source>
        <strain evidence="3">N/A</strain>
    </source>
</reference>
<dbReference type="Proteomes" id="UP001176961">
    <property type="component" value="Unassembled WGS sequence"/>
</dbReference>
<protein>
    <recommendedName>
        <fullName evidence="5">BZIP domain-containing protein</fullName>
    </recommendedName>
</protein>
<gene>
    <name evidence="3" type="ORF">CYNAS_LOCUS17949</name>
</gene>
<keyword evidence="2" id="KW-0732">Signal</keyword>
<evidence type="ECO:0000313" key="4">
    <source>
        <dbReference type="Proteomes" id="UP001176961"/>
    </source>
</evidence>
<sequence>MKNFLCTLCALLPLMATVMAEEEAKTASVTLKVEMSDDSMKVLEGVKSLNRRERDLLEKMAAEDEARDVEPVRPKREAPANPLLALLKPKTAQTQPSKDVIRARIQRRRKRLQKIRKARRANRVRRNKHRRAVAKARRQAKARLRARLIRQIQKARIQRSKQRANEAKLADQLSRE</sequence>
<proteinExistence type="predicted"/>
<evidence type="ECO:0008006" key="5">
    <source>
        <dbReference type="Google" id="ProtNLM"/>
    </source>
</evidence>
<feature type="compositionally biased region" description="Basic and acidic residues" evidence="1">
    <location>
        <begin position="163"/>
        <end position="176"/>
    </location>
</feature>
<comment type="caution">
    <text evidence="3">The sequence shown here is derived from an EMBL/GenBank/DDBJ whole genome shotgun (WGS) entry which is preliminary data.</text>
</comment>
<accession>A0AA36H8Z9</accession>
<feature type="region of interest" description="Disordered" evidence="1">
    <location>
        <begin position="65"/>
        <end position="84"/>
    </location>
</feature>
<feature type="compositionally biased region" description="Basic and acidic residues" evidence="1">
    <location>
        <begin position="65"/>
        <end position="78"/>
    </location>
</feature>
<keyword evidence="4" id="KW-1185">Reference proteome</keyword>
<evidence type="ECO:0000256" key="1">
    <source>
        <dbReference type="SAM" id="MobiDB-lite"/>
    </source>
</evidence>
<dbReference type="EMBL" id="CATQJL010000316">
    <property type="protein sequence ID" value="CAJ0605966.1"/>
    <property type="molecule type" value="Genomic_DNA"/>
</dbReference>
<evidence type="ECO:0000313" key="3">
    <source>
        <dbReference type="EMBL" id="CAJ0605966.1"/>
    </source>
</evidence>
<feature type="region of interest" description="Disordered" evidence="1">
    <location>
        <begin position="155"/>
        <end position="176"/>
    </location>
</feature>